<dbReference type="AlphaFoldDB" id="W1Q3T4"/>
<dbReference type="EMBL" id="ACIN03000005">
    <property type="protein sequence ID" value="ESK65852.1"/>
    <property type="molecule type" value="Genomic_DNA"/>
</dbReference>
<evidence type="ECO:0000256" key="1">
    <source>
        <dbReference type="ARBA" id="ARBA00022801"/>
    </source>
</evidence>
<dbReference type="STRING" id="592010.GCWU000182_000918"/>
<dbReference type="GO" id="GO:0016787">
    <property type="term" value="F:hydrolase activity"/>
    <property type="evidence" value="ECO:0007669"/>
    <property type="project" value="UniProtKB-KW"/>
</dbReference>
<protein>
    <submittedName>
        <fullName evidence="3">Hydrolase, alpha/beta domain protein</fullName>
    </submittedName>
</protein>
<evidence type="ECO:0000313" key="4">
    <source>
        <dbReference type="Proteomes" id="UP000019050"/>
    </source>
</evidence>
<keyword evidence="4" id="KW-1185">Reference proteome</keyword>
<dbReference type="PANTHER" id="PTHR48081">
    <property type="entry name" value="AB HYDROLASE SUPERFAMILY PROTEIN C4A8.06C"/>
    <property type="match status" value="1"/>
</dbReference>
<feature type="domain" description="Alpha/beta hydrolase fold-3" evidence="2">
    <location>
        <begin position="133"/>
        <end position="339"/>
    </location>
</feature>
<reference evidence="3" key="1">
    <citation type="submission" date="2013-06" db="EMBL/GenBank/DDBJ databases">
        <authorList>
            <person name="Weinstock G."/>
            <person name="Sodergren E."/>
            <person name="Clifton S."/>
            <person name="Fulton L."/>
            <person name="Fulton B."/>
            <person name="Courtney L."/>
            <person name="Fronick C."/>
            <person name="Harrison M."/>
            <person name="Strong C."/>
            <person name="Farmer C."/>
            <person name="Delahaunty K."/>
            <person name="Markovic C."/>
            <person name="Hall O."/>
            <person name="Minx P."/>
            <person name="Tomlinson C."/>
            <person name="Mitreva M."/>
            <person name="Nelson J."/>
            <person name="Hou S."/>
            <person name="Wollam A."/>
            <person name="Pepin K.H."/>
            <person name="Johnson M."/>
            <person name="Bhonagiri V."/>
            <person name="Nash W.E."/>
            <person name="Warren W."/>
            <person name="Chinwalla A."/>
            <person name="Mardis E.R."/>
            <person name="Wilson R.K."/>
        </authorList>
    </citation>
    <scope>NUCLEOTIDE SEQUENCE [LARGE SCALE GENOMIC DNA]</scope>
    <source>
        <strain evidence="3">ATCC 49176</strain>
    </source>
</reference>
<keyword evidence="1 3" id="KW-0378">Hydrolase</keyword>
<dbReference type="Pfam" id="PF07859">
    <property type="entry name" value="Abhydrolase_3"/>
    <property type="match status" value="1"/>
</dbReference>
<dbReference type="PANTHER" id="PTHR48081:SF8">
    <property type="entry name" value="ALPHA_BETA HYDROLASE FOLD-3 DOMAIN-CONTAINING PROTEIN-RELATED"/>
    <property type="match status" value="1"/>
</dbReference>
<accession>W1Q3T4</accession>
<evidence type="ECO:0000259" key="2">
    <source>
        <dbReference type="Pfam" id="PF07859"/>
    </source>
</evidence>
<dbReference type="SUPFAM" id="SSF53474">
    <property type="entry name" value="alpha/beta-Hydrolases"/>
    <property type="match status" value="1"/>
</dbReference>
<proteinExistence type="predicted"/>
<organism evidence="3 4">
    <name type="scientific">Abiotrophia defectiva ATCC 49176</name>
    <dbReference type="NCBI Taxonomy" id="592010"/>
    <lineage>
        <taxon>Bacteria</taxon>
        <taxon>Bacillati</taxon>
        <taxon>Bacillota</taxon>
        <taxon>Bacilli</taxon>
        <taxon>Lactobacillales</taxon>
        <taxon>Aerococcaceae</taxon>
        <taxon>Abiotrophia</taxon>
    </lineage>
</organism>
<dbReference type="InterPro" id="IPR029058">
    <property type="entry name" value="AB_hydrolase_fold"/>
</dbReference>
<dbReference type="Proteomes" id="UP000019050">
    <property type="component" value="Unassembled WGS sequence"/>
</dbReference>
<dbReference type="OrthoDB" id="9815425at2"/>
<dbReference type="InterPro" id="IPR013094">
    <property type="entry name" value="AB_hydrolase_3"/>
</dbReference>
<dbReference type="InterPro" id="IPR050300">
    <property type="entry name" value="GDXG_lipolytic_enzyme"/>
</dbReference>
<comment type="caution">
    <text evidence="3">The sequence shown here is derived from an EMBL/GenBank/DDBJ whole genome shotgun (WGS) entry which is preliminary data.</text>
</comment>
<evidence type="ECO:0000313" key="3">
    <source>
        <dbReference type="EMBL" id="ESK65852.1"/>
    </source>
</evidence>
<sequence length="372" mass="42115">MNLRGEDGQVMLPIMKDNIRRVFPMNLMKKLVPLLGGRHQLGLPGIRHYLAWRYPQVNSDLRFRGWMTDILVDFKKPEDLKAYNQTGLTTFLVPLPQDPDLVIEEVKIPSSQNPDLSVLIYRSKQTRPQATGLLWLHGGGYALGHPRLELPFIRQFVLETNTVVLAPDYRLSAQEPYPAALEDAYASLVWLKEEAEHLGVNPDQLFVGGPSAGGGLTIATVLYARDRNQVQVAFHMPIYPMIDDHLSTESMKGNREMIWNEIKNRAGWQLYLGDLYGSEEVPIYAAPYRALDLSGMPPAYTHVGDLDPFLDETLDYMKRLQAVGVAAKYRVYPGAYHGYEAFDCPLTRQTMADWLAAYKEAVAQYFAPQKES</sequence>
<dbReference type="eggNOG" id="COG0657">
    <property type="taxonomic scope" value="Bacteria"/>
</dbReference>
<dbReference type="Gene3D" id="3.40.50.1820">
    <property type="entry name" value="alpha/beta hydrolase"/>
    <property type="match status" value="1"/>
</dbReference>
<dbReference type="HOGENOM" id="CLU_012494_6_1_9"/>
<gene>
    <name evidence="3" type="ORF">GCWU000182_000918</name>
</gene>
<name>W1Q3T4_ABIDE</name>